<organism evidence="1">
    <name type="scientific">Tanacetum cinerariifolium</name>
    <name type="common">Dalmatian daisy</name>
    <name type="synonym">Chrysanthemum cinerariifolium</name>
    <dbReference type="NCBI Taxonomy" id="118510"/>
    <lineage>
        <taxon>Eukaryota</taxon>
        <taxon>Viridiplantae</taxon>
        <taxon>Streptophyta</taxon>
        <taxon>Embryophyta</taxon>
        <taxon>Tracheophyta</taxon>
        <taxon>Spermatophyta</taxon>
        <taxon>Magnoliopsida</taxon>
        <taxon>eudicotyledons</taxon>
        <taxon>Gunneridae</taxon>
        <taxon>Pentapetalae</taxon>
        <taxon>asterids</taxon>
        <taxon>campanulids</taxon>
        <taxon>Asterales</taxon>
        <taxon>Asteraceae</taxon>
        <taxon>Asteroideae</taxon>
        <taxon>Anthemideae</taxon>
        <taxon>Anthemidinae</taxon>
        <taxon>Tanacetum</taxon>
    </lineage>
</organism>
<reference evidence="1" key="1">
    <citation type="journal article" date="2019" name="Sci. Rep.">
        <title>Draft genome of Tanacetum cinerariifolium, the natural source of mosquito coil.</title>
        <authorList>
            <person name="Yamashiro T."/>
            <person name="Shiraishi A."/>
            <person name="Satake H."/>
            <person name="Nakayama K."/>
        </authorList>
    </citation>
    <scope>NUCLEOTIDE SEQUENCE</scope>
</reference>
<dbReference type="AlphaFoldDB" id="A0A699GRB6"/>
<comment type="caution">
    <text evidence="1">The sequence shown here is derived from an EMBL/GenBank/DDBJ whole genome shotgun (WGS) entry which is preliminary data.</text>
</comment>
<sequence>MYLHEVWKCPPHINHHCCYECGDPLEGIFCRQCTCKLCGNGAHYGYNCPPKVPIILNPKPFNNQTIRELPPTFLSFDSKYDLVHDYPNVFDPPPQLPFISCDFCGNDARYGHYCTAQVLFAYPKPCYNQDFNFSPEFQEFHDFQQQDLCCENCRVTHEAYQCQPKIEDYYHEQNSCYDSNSFGIDQFQPRQFTVNHPVFNVQNDLFDSQNKLMEQLTSTCDMIPTCYDDDDVEYAFAITPNEHVNSLIMEDEHLDTVLATKLDEFIKSIVETLVPILSEFEGESEYVPEKIFSNPLFKEEIIPMKIDQHHYNVESHIIESLHTHDSSLIISSKIDSLLDEFAGELTLLKSIPPGIDETDCDPEEDIRLIEKLLYDNSSPRPLE</sequence>
<gene>
    <name evidence="1" type="ORF">Tci_178761</name>
</gene>
<dbReference type="EMBL" id="BKCJ010043962">
    <property type="protein sequence ID" value="GEW06785.1"/>
    <property type="molecule type" value="Genomic_DNA"/>
</dbReference>
<proteinExistence type="predicted"/>
<name>A0A699GRB6_TANCI</name>
<protein>
    <recommendedName>
        <fullName evidence="2">Reverse transcriptase domain-containing protein</fullName>
    </recommendedName>
</protein>
<evidence type="ECO:0008006" key="2">
    <source>
        <dbReference type="Google" id="ProtNLM"/>
    </source>
</evidence>
<evidence type="ECO:0000313" key="1">
    <source>
        <dbReference type="EMBL" id="GEW06785.1"/>
    </source>
</evidence>
<accession>A0A699GRB6</accession>